<dbReference type="PANTHER" id="PTHR22950:SF701">
    <property type="entry name" value="AMINO ACID TRANSPORTER AVT1A-LIKE"/>
    <property type="match status" value="1"/>
</dbReference>
<feature type="transmembrane region" description="Helical" evidence="8">
    <location>
        <begin position="401"/>
        <end position="420"/>
    </location>
</feature>
<evidence type="ECO:0000256" key="5">
    <source>
        <dbReference type="ARBA" id="ARBA00022989"/>
    </source>
</evidence>
<dbReference type="GO" id="GO:0015179">
    <property type="term" value="F:L-amino acid transmembrane transporter activity"/>
    <property type="evidence" value="ECO:0007669"/>
    <property type="project" value="TreeGrafter"/>
</dbReference>
<dbReference type="Proteomes" id="UP001374535">
    <property type="component" value="Chromosome 6"/>
</dbReference>
<keyword evidence="5 8" id="KW-1133">Transmembrane helix</keyword>
<organism evidence="10 11">
    <name type="scientific">Vigna mungo</name>
    <name type="common">Black gram</name>
    <name type="synonym">Phaseolus mungo</name>
    <dbReference type="NCBI Taxonomy" id="3915"/>
    <lineage>
        <taxon>Eukaryota</taxon>
        <taxon>Viridiplantae</taxon>
        <taxon>Streptophyta</taxon>
        <taxon>Embryophyta</taxon>
        <taxon>Tracheophyta</taxon>
        <taxon>Spermatophyta</taxon>
        <taxon>Magnoliopsida</taxon>
        <taxon>eudicotyledons</taxon>
        <taxon>Gunneridae</taxon>
        <taxon>Pentapetalae</taxon>
        <taxon>rosids</taxon>
        <taxon>fabids</taxon>
        <taxon>Fabales</taxon>
        <taxon>Fabaceae</taxon>
        <taxon>Papilionoideae</taxon>
        <taxon>50 kb inversion clade</taxon>
        <taxon>NPAAA clade</taxon>
        <taxon>indigoferoid/millettioid clade</taxon>
        <taxon>Phaseoleae</taxon>
        <taxon>Vigna</taxon>
    </lineage>
</organism>
<evidence type="ECO:0000313" key="11">
    <source>
        <dbReference type="Proteomes" id="UP001374535"/>
    </source>
</evidence>
<feature type="domain" description="Amino acid transporter transmembrane" evidence="9">
    <location>
        <begin position="148"/>
        <end position="408"/>
    </location>
</feature>
<keyword evidence="11" id="KW-1185">Reference proteome</keyword>
<feature type="transmembrane region" description="Helical" evidence="8">
    <location>
        <begin position="282"/>
        <end position="304"/>
    </location>
</feature>
<reference evidence="10 11" key="1">
    <citation type="journal article" date="2023" name="Life. Sci Alliance">
        <title>Evolutionary insights into 3D genome organization and epigenetic landscape of Vigna mungo.</title>
        <authorList>
            <person name="Junaid A."/>
            <person name="Singh B."/>
            <person name="Bhatia S."/>
        </authorList>
    </citation>
    <scope>NUCLEOTIDE SEQUENCE [LARGE SCALE GENOMIC DNA]</scope>
    <source>
        <strain evidence="10">Urdbean</strain>
    </source>
</reference>
<evidence type="ECO:0000256" key="4">
    <source>
        <dbReference type="ARBA" id="ARBA00022970"/>
    </source>
</evidence>
<dbReference type="PANTHER" id="PTHR22950">
    <property type="entry name" value="AMINO ACID TRANSPORTER"/>
    <property type="match status" value="1"/>
</dbReference>
<feature type="compositionally biased region" description="Acidic residues" evidence="7">
    <location>
        <begin position="10"/>
        <end position="21"/>
    </location>
</feature>
<dbReference type="AlphaFoldDB" id="A0AAQ3RUI5"/>
<dbReference type="InterPro" id="IPR013057">
    <property type="entry name" value="AA_transpt_TM"/>
</dbReference>
<feature type="transmembrane region" description="Helical" evidence="8">
    <location>
        <begin position="324"/>
        <end position="345"/>
    </location>
</feature>
<keyword evidence="3 8" id="KW-0812">Transmembrane</keyword>
<feature type="transmembrane region" description="Helical" evidence="8">
    <location>
        <begin position="175"/>
        <end position="194"/>
    </location>
</feature>
<dbReference type="GO" id="GO:0005774">
    <property type="term" value="C:vacuolar membrane"/>
    <property type="evidence" value="ECO:0007669"/>
    <property type="project" value="TreeGrafter"/>
</dbReference>
<accession>A0AAQ3RUI5</accession>
<dbReference type="Pfam" id="PF01490">
    <property type="entry name" value="Aa_trans"/>
    <property type="match status" value="1"/>
</dbReference>
<feature type="transmembrane region" description="Helical" evidence="8">
    <location>
        <begin position="357"/>
        <end position="381"/>
    </location>
</feature>
<proteinExistence type="predicted"/>
<protein>
    <recommendedName>
        <fullName evidence="9">Amino acid transporter transmembrane domain-containing protein</fullName>
    </recommendedName>
</protein>
<feature type="compositionally biased region" description="Basic and acidic residues" evidence="7">
    <location>
        <begin position="22"/>
        <end position="36"/>
    </location>
</feature>
<name>A0AAQ3RUI5_VIGMU</name>
<comment type="subcellular location">
    <subcellularLocation>
        <location evidence="1">Membrane</location>
        <topology evidence="1">Multi-pass membrane protein</topology>
    </subcellularLocation>
</comment>
<keyword evidence="2" id="KW-0813">Transport</keyword>
<evidence type="ECO:0000313" key="10">
    <source>
        <dbReference type="EMBL" id="WVZ04999.1"/>
    </source>
</evidence>
<feature type="region of interest" description="Disordered" evidence="7">
    <location>
        <begin position="1"/>
        <end position="57"/>
    </location>
</feature>
<evidence type="ECO:0000256" key="1">
    <source>
        <dbReference type="ARBA" id="ARBA00004141"/>
    </source>
</evidence>
<evidence type="ECO:0000256" key="6">
    <source>
        <dbReference type="ARBA" id="ARBA00023136"/>
    </source>
</evidence>
<dbReference type="EMBL" id="CP144695">
    <property type="protein sequence ID" value="WVZ04999.1"/>
    <property type="molecule type" value="Genomic_DNA"/>
</dbReference>
<evidence type="ECO:0000259" key="9">
    <source>
        <dbReference type="Pfam" id="PF01490"/>
    </source>
</evidence>
<evidence type="ECO:0000256" key="3">
    <source>
        <dbReference type="ARBA" id="ARBA00022692"/>
    </source>
</evidence>
<sequence length="497" mass="54736">MAHNRRDSESFTDDFDGDDNEEHNTHSSDYRSEHSNQCDSDEEGHRKTHPESSFISQQWPQTYRDAIDSYTISVAPNLESIIRAPSVIYSSFIGGGSKSMLEHDERTSFLSGEEIIQAGISRRQSTWWEKASIQMQIPEELPTGYGCSLSQTIFNGINVMAGVGLLSTPYTVKQAGWASMLVMLFFAIVCCYTADLMKHCFESEEGIVSYPDIGEAAFGRYGRLIISSYCVEFIILEGDNLSGLFPGTSLDWGSFHLDSKHLFGVLTALIILPSVWLKDLRILSYLSAGGVVSTTLVILCVFLVGTRDDVGFHHSGSLVNWSGIPFAVGIYGFCFAGHSVFPNIYQSMADKREFTKAVIVSFLICTVVYGISAVMGFLMFGEGTLSQITLNLPRNALASKIALWTIVICAAFMIPFFGKACDGFNRFSPQSTSGKHKPDMIYRNMHMAVVLPDICFLKIVGKNATCTQVVLSVIIAVLGMAAALIGTYSSVFKIMQK</sequence>
<evidence type="ECO:0000256" key="7">
    <source>
        <dbReference type="SAM" id="MobiDB-lite"/>
    </source>
</evidence>
<keyword evidence="6 8" id="KW-0472">Membrane</keyword>
<evidence type="ECO:0000256" key="2">
    <source>
        <dbReference type="ARBA" id="ARBA00022448"/>
    </source>
</evidence>
<feature type="transmembrane region" description="Helical" evidence="8">
    <location>
        <begin position="467"/>
        <end position="491"/>
    </location>
</feature>
<keyword evidence="4" id="KW-0029">Amino-acid transport</keyword>
<evidence type="ECO:0000256" key="8">
    <source>
        <dbReference type="SAM" id="Phobius"/>
    </source>
</evidence>
<gene>
    <name evidence="10" type="ORF">V8G54_018345</name>
</gene>